<feature type="compositionally biased region" description="Polar residues" evidence="1">
    <location>
        <begin position="130"/>
        <end position="156"/>
    </location>
</feature>
<organism evidence="2 3">
    <name type="scientific">Pomacea canaliculata</name>
    <name type="common">Golden apple snail</name>
    <dbReference type="NCBI Taxonomy" id="400727"/>
    <lineage>
        <taxon>Eukaryota</taxon>
        <taxon>Metazoa</taxon>
        <taxon>Spiralia</taxon>
        <taxon>Lophotrochozoa</taxon>
        <taxon>Mollusca</taxon>
        <taxon>Gastropoda</taxon>
        <taxon>Caenogastropoda</taxon>
        <taxon>Architaenioglossa</taxon>
        <taxon>Ampullarioidea</taxon>
        <taxon>Ampullariidae</taxon>
        <taxon>Pomacea</taxon>
    </lineage>
</organism>
<reference evidence="2 3" key="1">
    <citation type="submission" date="2018-04" db="EMBL/GenBank/DDBJ databases">
        <title>The genome of golden apple snail Pomacea canaliculata provides insight into stress tolerance and invasive adaptation.</title>
        <authorList>
            <person name="Liu C."/>
            <person name="Liu B."/>
            <person name="Ren Y."/>
            <person name="Zhang Y."/>
            <person name="Wang H."/>
            <person name="Li S."/>
            <person name="Jiang F."/>
            <person name="Yin L."/>
            <person name="Zhang G."/>
            <person name="Qian W."/>
            <person name="Fan W."/>
        </authorList>
    </citation>
    <scope>NUCLEOTIDE SEQUENCE [LARGE SCALE GENOMIC DNA]</scope>
    <source>
        <strain evidence="2">SZHN2017</strain>
        <tissue evidence="2">Muscle</tissue>
    </source>
</reference>
<protein>
    <submittedName>
        <fullName evidence="2">Uncharacterized protein</fullName>
    </submittedName>
</protein>
<keyword evidence="3" id="KW-1185">Reference proteome</keyword>
<name>A0A2T7PIQ3_POMCA</name>
<evidence type="ECO:0000313" key="2">
    <source>
        <dbReference type="EMBL" id="PVD33298.1"/>
    </source>
</evidence>
<evidence type="ECO:0000313" key="3">
    <source>
        <dbReference type="Proteomes" id="UP000245119"/>
    </source>
</evidence>
<dbReference type="Proteomes" id="UP000245119">
    <property type="component" value="Linkage Group LG3"/>
</dbReference>
<feature type="region of interest" description="Disordered" evidence="1">
    <location>
        <begin position="128"/>
        <end position="156"/>
    </location>
</feature>
<accession>A0A2T7PIQ3</accession>
<evidence type="ECO:0000256" key="1">
    <source>
        <dbReference type="SAM" id="MobiDB-lite"/>
    </source>
</evidence>
<comment type="caution">
    <text evidence="2">The sequence shown here is derived from an EMBL/GenBank/DDBJ whole genome shotgun (WGS) entry which is preliminary data.</text>
</comment>
<dbReference type="AlphaFoldDB" id="A0A2T7PIQ3"/>
<dbReference type="EMBL" id="PZQS01000003">
    <property type="protein sequence ID" value="PVD33298.1"/>
    <property type="molecule type" value="Genomic_DNA"/>
</dbReference>
<sequence>MLSSSIDEITGEVQGQRTSTFLVPERSKTTDNFVETSLALATEASSVHYLFSSTTILPSEISSEPSLQTFTSVLTSFTLAESHVQSLTGTLTTRSTAALSIDSGMLETLGSSMSGLSRSSELLSPAVTAAETTGKVSTSATPSVEQPSDWSHSLAPSSTMTPTLPYLEMTSMSDVVVKTEAPPTKSVPLFSSLEVFSSNPSSIISLPVGIEESSLSNVFSSDVLVTDALPLSSFSEPSSLIATSSEVVTGSSLQSLEEFPPSQTSIISKTPPISETHLVSVSSSVVDSLTVSPMFSQTGTMVSISTYESLVEHTTGIQPSEALTASALTPFHLLVNHPLLLHCRHHLR</sequence>
<gene>
    <name evidence="2" type="ORF">C0Q70_04551</name>
</gene>
<proteinExistence type="predicted"/>